<name>A0A5B2XIW0_9PSEU</name>
<dbReference type="RefSeq" id="WP_149849362.1">
    <property type="nucleotide sequence ID" value="NZ_VUOB01000019.1"/>
</dbReference>
<dbReference type="AlphaFoldDB" id="A0A5B2XIW0"/>
<organism evidence="2 3">
    <name type="scientific">Solihabitans fulvus</name>
    <dbReference type="NCBI Taxonomy" id="1892852"/>
    <lineage>
        <taxon>Bacteria</taxon>
        <taxon>Bacillati</taxon>
        <taxon>Actinomycetota</taxon>
        <taxon>Actinomycetes</taxon>
        <taxon>Pseudonocardiales</taxon>
        <taxon>Pseudonocardiaceae</taxon>
        <taxon>Solihabitans</taxon>
    </lineage>
</organism>
<feature type="signal peptide" evidence="1">
    <location>
        <begin position="1"/>
        <end position="30"/>
    </location>
</feature>
<feature type="chain" id="PRO_5022844143" evidence="1">
    <location>
        <begin position="31"/>
        <end position="105"/>
    </location>
</feature>
<gene>
    <name evidence="2" type="ORF">F0L68_10720</name>
</gene>
<keyword evidence="1" id="KW-0732">Signal</keyword>
<reference evidence="2 3" key="2">
    <citation type="submission" date="2019-09" db="EMBL/GenBank/DDBJ databases">
        <authorList>
            <person name="Jin C."/>
        </authorList>
    </citation>
    <scope>NUCLEOTIDE SEQUENCE [LARGE SCALE GENOMIC DNA]</scope>
    <source>
        <strain evidence="2 3">AN110305</strain>
    </source>
</reference>
<protein>
    <submittedName>
        <fullName evidence="2">Uncharacterized protein</fullName>
    </submittedName>
</protein>
<sequence>MTIIRWARRAALSTAALALALPMGAGLAHADGLIEVGSGNQIGVNAGVSSNIDSVPVSVGGGSGGLGASVSLGGHPDWPGGDWCHPDGDGGLDIDLDLGVVLDIG</sequence>
<accession>A0A5B2XIW0</accession>
<dbReference type="EMBL" id="VUOB01000019">
    <property type="protein sequence ID" value="KAA2262939.1"/>
    <property type="molecule type" value="Genomic_DNA"/>
</dbReference>
<reference evidence="2 3" key="1">
    <citation type="submission" date="2019-09" db="EMBL/GenBank/DDBJ databases">
        <title>Goodfellowia gen. nov., a new genus of the Pseudonocardineae related to Actinoalloteichus, containing Goodfellowia coeruleoviolacea gen. nov., comb. nov. gen. nov., comb. nov.</title>
        <authorList>
            <person name="Labeda D."/>
        </authorList>
    </citation>
    <scope>NUCLEOTIDE SEQUENCE [LARGE SCALE GENOMIC DNA]</scope>
    <source>
        <strain evidence="2 3">AN110305</strain>
    </source>
</reference>
<comment type="caution">
    <text evidence="2">The sequence shown here is derived from an EMBL/GenBank/DDBJ whole genome shotgun (WGS) entry which is preliminary data.</text>
</comment>
<evidence type="ECO:0000313" key="2">
    <source>
        <dbReference type="EMBL" id="KAA2262939.1"/>
    </source>
</evidence>
<evidence type="ECO:0000313" key="3">
    <source>
        <dbReference type="Proteomes" id="UP000323454"/>
    </source>
</evidence>
<dbReference type="Proteomes" id="UP000323454">
    <property type="component" value="Unassembled WGS sequence"/>
</dbReference>
<keyword evidence="3" id="KW-1185">Reference proteome</keyword>
<proteinExistence type="predicted"/>
<evidence type="ECO:0000256" key="1">
    <source>
        <dbReference type="SAM" id="SignalP"/>
    </source>
</evidence>